<protein>
    <submittedName>
        <fullName evidence="2">Uncharacterized protein</fullName>
    </submittedName>
</protein>
<dbReference type="EMBL" id="PZQS01000007">
    <property type="protein sequence ID" value="PVD27015.1"/>
    <property type="molecule type" value="Genomic_DNA"/>
</dbReference>
<organism evidence="2 3">
    <name type="scientific">Pomacea canaliculata</name>
    <name type="common">Golden apple snail</name>
    <dbReference type="NCBI Taxonomy" id="400727"/>
    <lineage>
        <taxon>Eukaryota</taxon>
        <taxon>Metazoa</taxon>
        <taxon>Spiralia</taxon>
        <taxon>Lophotrochozoa</taxon>
        <taxon>Mollusca</taxon>
        <taxon>Gastropoda</taxon>
        <taxon>Caenogastropoda</taxon>
        <taxon>Architaenioglossa</taxon>
        <taxon>Ampullarioidea</taxon>
        <taxon>Ampullariidae</taxon>
        <taxon>Pomacea</taxon>
    </lineage>
</organism>
<dbReference type="PANTHER" id="PTHR31516:SF18">
    <property type="entry name" value="TRANSLATION INITIATION FACTOR IF-2"/>
    <property type="match status" value="1"/>
</dbReference>
<dbReference type="GO" id="GO:0008017">
    <property type="term" value="F:microtubule binding"/>
    <property type="evidence" value="ECO:0007669"/>
    <property type="project" value="InterPro"/>
</dbReference>
<gene>
    <name evidence="2" type="ORF">C0Q70_12165</name>
</gene>
<proteinExistence type="inferred from homology"/>
<comment type="similarity">
    <text evidence="1">Belongs to the FAM154 family.</text>
</comment>
<dbReference type="AlphaFoldDB" id="A0A2T7P0S2"/>
<name>A0A2T7P0S2_POMCA</name>
<keyword evidence="3" id="KW-1185">Reference proteome</keyword>
<accession>A0A2T7P0S2</accession>
<evidence type="ECO:0000313" key="2">
    <source>
        <dbReference type="EMBL" id="PVD27015.1"/>
    </source>
</evidence>
<dbReference type="InterPro" id="IPR033336">
    <property type="entry name" value="SAXO1/2"/>
</dbReference>
<dbReference type="OrthoDB" id="9973968at2759"/>
<dbReference type="PANTHER" id="PTHR31516">
    <property type="entry name" value="STABILIZER OF AXONEMAL MICROTUBULES 2"/>
    <property type="match status" value="1"/>
</dbReference>
<evidence type="ECO:0000256" key="1">
    <source>
        <dbReference type="ARBA" id="ARBA00008738"/>
    </source>
</evidence>
<sequence>MSYNDAITVMKKEYITLPASFCITVWEGSMEFETTHRDTYKEIKGDYRAKPVVHKDKASVGKRGKFSDETQFKHDFPGFGSKQPLPPKPAEPAPTTIDLKFNNMQSFSTENRTIFKGHDVTVHPASHSCKVTDEKYKCPSVKFETETSHKRDYRPVNVTTLQANTICVPTGTMALAQDTFFDGHTTNSEFFKNWHPPRRIRFGDFHENKPFIRHLQPFQGQSVTHATFTPKEIQHMAAFKPVERTVSSGKVDYTTSYKEEYQKKELRMCRAQIYLLQQEMRRQREKPSAHAPEQVAIK</sequence>
<dbReference type="Proteomes" id="UP000245119">
    <property type="component" value="Linkage Group LG7"/>
</dbReference>
<comment type="caution">
    <text evidence="2">The sequence shown here is derived from an EMBL/GenBank/DDBJ whole genome shotgun (WGS) entry which is preliminary data.</text>
</comment>
<reference evidence="2 3" key="1">
    <citation type="submission" date="2018-04" db="EMBL/GenBank/DDBJ databases">
        <title>The genome of golden apple snail Pomacea canaliculata provides insight into stress tolerance and invasive adaptation.</title>
        <authorList>
            <person name="Liu C."/>
            <person name="Liu B."/>
            <person name="Ren Y."/>
            <person name="Zhang Y."/>
            <person name="Wang H."/>
            <person name="Li S."/>
            <person name="Jiang F."/>
            <person name="Yin L."/>
            <person name="Zhang G."/>
            <person name="Qian W."/>
            <person name="Fan W."/>
        </authorList>
    </citation>
    <scope>NUCLEOTIDE SEQUENCE [LARGE SCALE GENOMIC DNA]</scope>
    <source>
        <strain evidence="2">SZHN2017</strain>
        <tissue evidence="2">Muscle</tissue>
    </source>
</reference>
<dbReference type="GO" id="GO:0005856">
    <property type="term" value="C:cytoskeleton"/>
    <property type="evidence" value="ECO:0007669"/>
    <property type="project" value="TreeGrafter"/>
</dbReference>
<evidence type="ECO:0000313" key="3">
    <source>
        <dbReference type="Proteomes" id="UP000245119"/>
    </source>
</evidence>